<keyword evidence="3" id="KW-1185">Reference proteome</keyword>
<evidence type="ECO:0000256" key="1">
    <source>
        <dbReference type="SAM" id="Phobius"/>
    </source>
</evidence>
<dbReference type="NCBIfam" id="TIGR02838">
    <property type="entry name" value="spore_V_AC"/>
    <property type="match status" value="1"/>
</dbReference>
<organism evidence="2 3">
    <name type="scientific">Ruminiclostridium sufflavum DSM 19573</name>
    <dbReference type="NCBI Taxonomy" id="1121337"/>
    <lineage>
        <taxon>Bacteria</taxon>
        <taxon>Bacillati</taxon>
        <taxon>Bacillota</taxon>
        <taxon>Clostridia</taxon>
        <taxon>Eubacteriales</taxon>
        <taxon>Oscillospiraceae</taxon>
        <taxon>Ruminiclostridium</taxon>
    </lineage>
</organism>
<dbReference type="Proteomes" id="UP000248132">
    <property type="component" value="Unassembled WGS sequence"/>
</dbReference>
<feature type="transmembrane region" description="Helical" evidence="1">
    <location>
        <begin position="100"/>
        <end position="117"/>
    </location>
</feature>
<accession>A0A318XJ57</accession>
<dbReference type="InterPro" id="IPR014203">
    <property type="entry name" value="Spore_V_AC"/>
</dbReference>
<sequence length="165" mass="17764">MPEFTARLVPGRDIIMKQVFTKEEYAEHVKRASPNSKIFINIIKAFIVGGLICDIGQFIINMLKARGLDSEVVSNITSIIMIFLGALLTALNIYNVIGKFAGAGSIVPITGFANSVVSPAIEFKTEGYVMGLGAKMFVIAGPVIVFGVCSAMIAGVIHYFITYVP</sequence>
<dbReference type="EMBL" id="QKMR01000021">
    <property type="protein sequence ID" value="PYG85883.1"/>
    <property type="molecule type" value="Genomic_DNA"/>
</dbReference>
<dbReference type="AlphaFoldDB" id="A0A318XJ57"/>
<dbReference type="PANTHER" id="PTHR38450">
    <property type="entry name" value="STAGE V SPORULATION PROTEIN AC-RELATED"/>
    <property type="match status" value="1"/>
</dbReference>
<protein>
    <submittedName>
        <fullName evidence="2">Stage V sporulation protein AC</fullName>
    </submittedName>
</protein>
<evidence type="ECO:0000313" key="3">
    <source>
        <dbReference type="Proteomes" id="UP000248132"/>
    </source>
</evidence>
<keyword evidence="1" id="KW-0472">Membrane</keyword>
<dbReference type="PANTHER" id="PTHR38450:SF1">
    <property type="entry name" value="STAGE V SPORULATION PROTEIN AC"/>
    <property type="match status" value="1"/>
</dbReference>
<reference evidence="2 3" key="1">
    <citation type="submission" date="2018-06" db="EMBL/GenBank/DDBJ databases">
        <title>Genomic Encyclopedia of Type Strains, Phase I: the one thousand microbial genomes (KMG-I) project.</title>
        <authorList>
            <person name="Kyrpides N."/>
        </authorList>
    </citation>
    <scope>NUCLEOTIDE SEQUENCE [LARGE SCALE GENOMIC DNA]</scope>
    <source>
        <strain evidence="2 3">DSM 19573</strain>
    </source>
</reference>
<feature type="transmembrane region" description="Helical" evidence="1">
    <location>
        <begin position="38"/>
        <end position="60"/>
    </location>
</feature>
<keyword evidence="1" id="KW-1133">Transmembrane helix</keyword>
<gene>
    <name evidence="2" type="ORF">LY28_03037</name>
</gene>
<feature type="transmembrane region" description="Helical" evidence="1">
    <location>
        <begin position="72"/>
        <end position="94"/>
    </location>
</feature>
<dbReference type="Pfam" id="PF03862">
    <property type="entry name" value="SpoVAC_SpoVAEB"/>
    <property type="match status" value="1"/>
</dbReference>
<comment type="caution">
    <text evidence="2">The sequence shown here is derived from an EMBL/GenBank/DDBJ whole genome shotgun (WGS) entry which is preliminary data.</text>
</comment>
<keyword evidence="1" id="KW-0812">Transmembrane</keyword>
<dbReference type="InterPro" id="IPR005562">
    <property type="entry name" value="SpoVA"/>
</dbReference>
<name>A0A318XJ57_9FIRM</name>
<evidence type="ECO:0000313" key="2">
    <source>
        <dbReference type="EMBL" id="PYG85883.1"/>
    </source>
</evidence>
<feature type="transmembrane region" description="Helical" evidence="1">
    <location>
        <begin position="137"/>
        <end position="161"/>
    </location>
</feature>
<proteinExistence type="predicted"/>